<dbReference type="PIRSF" id="PIRSF006641">
    <property type="entry name" value="CHP00092"/>
    <property type="match status" value="1"/>
</dbReference>
<gene>
    <name evidence="7" type="ORF">Vbra_22986</name>
</gene>
<dbReference type="PhylomeDB" id="A0A0G4GE77"/>
<dbReference type="OrthoDB" id="424823at2759"/>
<dbReference type="GO" id="GO:0005737">
    <property type="term" value="C:cytoplasm"/>
    <property type="evidence" value="ECO:0007669"/>
    <property type="project" value="TreeGrafter"/>
</dbReference>
<protein>
    <recommendedName>
        <fullName evidence="6">OBG-type G domain-containing protein</fullName>
    </recommendedName>
</protein>
<dbReference type="InterPro" id="IPR027417">
    <property type="entry name" value="P-loop_NTPase"/>
</dbReference>
<dbReference type="Proteomes" id="UP000041254">
    <property type="component" value="Unassembled WGS sequence"/>
</dbReference>
<dbReference type="InterPro" id="IPR012676">
    <property type="entry name" value="TGS-like"/>
</dbReference>
<dbReference type="PROSITE" id="PS51710">
    <property type="entry name" value="G_OBG"/>
    <property type="match status" value="1"/>
</dbReference>
<dbReference type="NCBIfam" id="TIGR00092">
    <property type="entry name" value="redox-regulated ATPase YchF"/>
    <property type="match status" value="1"/>
</dbReference>
<keyword evidence="5" id="KW-0460">Magnesium</keyword>
<keyword evidence="4" id="KW-0067">ATP-binding</keyword>
<dbReference type="Pfam" id="PF06071">
    <property type="entry name" value="YchF-GTPase_C"/>
    <property type="match status" value="1"/>
</dbReference>
<evidence type="ECO:0000313" key="8">
    <source>
        <dbReference type="Proteomes" id="UP000041254"/>
    </source>
</evidence>
<dbReference type="PANTHER" id="PTHR23305">
    <property type="entry name" value="OBG GTPASE FAMILY"/>
    <property type="match status" value="1"/>
</dbReference>
<dbReference type="VEuPathDB" id="CryptoDB:Vbra_22986"/>
<dbReference type="Gene3D" id="3.40.50.300">
    <property type="entry name" value="P-loop containing nucleotide triphosphate hydrolases"/>
    <property type="match status" value="1"/>
</dbReference>
<dbReference type="GO" id="GO:0005525">
    <property type="term" value="F:GTP binding"/>
    <property type="evidence" value="ECO:0007669"/>
    <property type="project" value="InterPro"/>
</dbReference>
<keyword evidence="8" id="KW-1185">Reference proteome</keyword>
<dbReference type="InterPro" id="IPR012675">
    <property type="entry name" value="Beta-grasp_dom_sf"/>
</dbReference>
<dbReference type="GO" id="GO:0046872">
    <property type="term" value="F:metal ion binding"/>
    <property type="evidence" value="ECO:0007669"/>
    <property type="project" value="UniProtKB-KW"/>
</dbReference>
<evidence type="ECO:0000256" key="4">
    <source>
        <dbReference type="ARBA" id="ARBA00022840"/>
    </source>
</evidence>
<sequence length="415" mass="45947">MRAAGRSEASSTLIGVFTLQRSPRASPRGHAVFLQARWRSCGLVGYPNVGKSTLFNAITQTMMAWVLQKQSAENYPFCTIDPNVTKVAVADPRLDELARIEQSEKTTYGLIEVRDIAGLIKGAAKGAGMGNAFLSHIRGVSAVLHVVRCFADVNVTHVEDQGSLSPVQEYESVLEELLIADLEVASKRLPALRRKAQSPKDTEATRSLPVFEKGLAALEKGEPVRSVLTDDDRDLVPDIPFITAKPTLVVANVDAESAKDGNELSGQLADYCGQRGQRCTVVSAKLEMEACQLREGDSDAFQREYLMSFGLERGEPALMRILRECMDLMDIHYYYTSGQDESRAWFIPKGAKAPEAAAAIHTDFDKKLEKVECWRYEDVMKYGGLAECRKRGRVSTKGRDYVVQTADILEFKTKR</sequence>
<evidence type="ECO:0000259" key="6">
    <source>
        <dbReference type="PROSITE" id="PS51710"/>
    </source>
</evidence>
<dbReference type="InterPro" id="IPR041706">
    <property type="entry name" value="YchF_N"/>
</dbReference>
<dbReference type="InterPro" id="IPR004396">
    <property type="entry name" value="ATPase_YchF/OLA1"/>
</dbReference>
<dbReference type="STRING" id="1169540.A0A0G4GE77"/>
<dbReference type="Gene3D" id="3.10.20.30">
    <property type="match status" value="1"/>
</dbReference>
<dbReference type="PRINTS" id="PR00326">
    <property type="entry name" value="GTP1OBG"/>
</dbReference>
<keyword evidence="2" id="KW-0479">Metal-binding</keyword>
<dbReference type="AlphaFoldDB" id="A0A0G4GE77"/>
<dbReference type="GO" id="GO:0005524">
    <property type="term" value="F:ATP binding"/>
    <property type="evidence" value="ECO:0007669"/>
    <property type="project" value="UniProtKB-KW"/>
</dbReference>
<feature type="domain" description="OBG-type G" evidence="6">
    <location>
        <begin position="39"/>
        <end position="302"/>
    </location>
</feature>
<evidence type="ECO:0000313" key="7">
    <source>
        <dbReference type="EMBL" id="CEM27731.1"/>
    </source>
</evidence>
<accession>A0A0G4GE77</accession>
<dbReference type="SUPFAM" id="SSF52540">
    <property type="entry name" value="P-loop containing nucleoside triphosphate hydrolases"/>
    <property type="match status" value="1"/>
</dbReference>
<dbReference type="Pfam" id="PF01926">
    <property type="entry name" value="MMR_HSR1"/>
    <property type="match status" value="1"/>
</dbReference>
<dbReference type="SUPFAM" id="SSF81271">
    <property type="entry name" value="TGS-like"/>
    <property type="match status" value="1"/>
</dbReference>
<dbReference type="InterPro" id="IPR013029">
    <property type="entry name" value="YchF_C"/>
</dbReference>
<dbReference type="GO" id="GO:0016887">
    <property type="term" value="F:ATP hydrolysis activity"/>
    <property type="evidence" value="ECO:0007669"/>
    <property type="project" value="InterPro"/>
</dbReference>
<dbReference type="CDD" id="cd01900">
    <property type="entry name" value="YchF"/>
    <property type="match status" value="1"/>
</dbReference>
<dbReference type="InterPro" id="IPR006073">
    <property type="entry name" value="GTP-bd"/>
</dbReference>
<dbReference type="InterPro" id="IPR023192">
    <property type="entry name" value="TGS-like_dom_sf"/>
</dbReference>
<organism evidence="7 8">
    <name type="scientific">Vitrella brassicaformis (strain CCMP3155)</name>
    <dbReference type="NCBI Taxonomy" id="1169540"/>
    <lineage>
        <taxon>Eukaryota</taxon>
        <taxon>Sar</taxon>
        <taxon>Alveolata</taxon>
        <taxon>Colpodellida</taxon>
        <taxon>Vitrellaceae</taxon>
        <taxon>Vitrella</taxon>
    </lineage>
</organism>
<dbReference type="InParanoid" id="A0A0G4GE77"/>
<evidence type="ECO:0000256" key="2">
    <source>
        <dbReference type="ARBA" id="ARBA00022723"/>
    </source>
</evidence>
<keyword evidence="3" id="KW-0547">Nucleotide-binding</keyword>
<reference evidence="7 8" key="1">
    <citation type="submission" date="2014-11" db="EMBL/GenBank/DDBJ databases">
        <authorList>
            <person name="Zhu J."/>
            <person name="Qi W."/>
            <person name="Song R."/>
        </authorList>
    </citation>
    <scope>NUCLEOTIDE SEQUENCE [LARGE SCALE GENOMIC DNA]</scope>
</reference>
<dbReference type="OMA" id="IVEHNAP"/>
<dbReference type="InterPro" id="IPR031167">
    <property type="entry name" value="G_OBG"/>
</dbReference>
<name>A0A0G4GE77_VITBC</name>
<proteinExistence type="predicted"/>
<dbReference type="PANTHER" id="PTHR23305:SF18">
    <property type="entry name" value="OBG-TYPE G DOMAIN-CONTAINING PROTEIN"/>
    <property type="match status" value="1"/>
</dbReference>
<evidence type="ECO:0000256" key="3">
    <source>
        <dbReference type="ARBA" id="ARBA00022741"/>
    </source>
</evidence>
<evidence type="ECO:0000256" key="1">
    <source>
        <dbReference type="ARBA" id="ARBA00001946"/>
    </source>
</evidence>
<evidence type="ECO:0000256" key="5">
    <source>
        <dbReference type="ARBA" id="ARBA00022842"/>
    </source>
</evidence>
<dbReference type="FunFam" id="3.10.20.30:FF:000029">
    <property type="entry name" value="Obg-like ATPase 1"/>
    <property type="match status" value="1"/>
</dbReference>
<dbReference type="Gene3D" id="1.10.150.300">
    <property type="entry name" value="TGS-like domain"/>
    <property type="match status" value="1"/>
</dbReference>
<comment type="cofactor">
    <cofactor evidence="1">
        <name>Mg(2+)</name>
        <dbReference type="ChEBI" id="CHEBI:18420"/>
    </cofactor>
</comment>
<dbReference type="EMBL" id="CDMY01000640">
    <property type="protein sequence ID" value="CEM27731.1"/>
    <property type="molecule type" value="Genomic_DNA"/>
</dbReference>